<dbReference type="InterPro" id="IPR012645">
    <property type="entry name" value="CHP02301"/>
</dbReference>
<name>A0ABW5DFP1_9HYPH</name>
<dbReference type="RefSeq" id="WP_165278799.1">
    <property type="nucleotide sequence ID" value="NZ_BAABGS010000014.1"/>
</dbReference>
<protein>
    <submittedName>
        <fullName evidence="2">TIGR02301 family protein</fullName>
    </submittedName>
</protein>
<reference evidence="3" key="1">
    <citation type="journal article" date="2019" name="Int. J. Syst. Evol. Microbiol.">
        <title>The Global Catalogue of Microorganisms (GCM) 10K type strain sequencing project: providing services to taxonomists for standard genome sequencing and annotation.</title>
        <authorList>
            <consortium name="The Broad Institute Genomics Platform"/>
            <consortium name="The Broad Institute Genome Sequencing Center for Infectious Disease"/>
            <person name="Wu L."/>
            <person name="Ma J."/>
        </authorList>
    </citation>
    <scope>NUCLEOTIDE SEQUENCE [LARGE SCALE GENOMIC DNA]</scope>
    <source>
        <strain evidence="3">KCTC 23707</strain>
    </source>
</reference>
<dbReference type="NCBIfam" id="TIGR02301">
    <property type="entry name" value="TIGR02301 family protein"/>
    <property type="match status" value="1"/>
</dbReference>
<feature type="chain" id="PRO_5045300710" evidence="1">
    <location>
        <begin position="26"/>
        <end position="125"/>
    </location>
</feature>
<dbReference type="Proteomes" id="UP001597373">
    <property type="component" value="Unassembled WGS sequence"/>
</dbReference>
<proteinExistence type="predicted"/>
<evidence type="ECO:0000313" key="3">
    <source>
        <dbReference type="Proteomes" id="UP001597373"/>
    </source>
</evidence>
<organism evidence="2 3">
    <name type="scientific">Chelativorans composti</name>
    <dbReference type="NCBI Taxonomy" id="768533"/>
    <lineage>
        <taxon>Bacteria</taxon>
        <taxon>Pseudomonadati</taxon>
        <taxon>Pseudomonadota</taxon>
        <taxon>Alphaproteobacteria</taxon>
        <taxon>Hyphomicrobiales</taxon>
        <taxon>Phyllobacteriaceae</taxon>
        <taxon>Chelativorans</taxon>
    </lineage>
</organism>
<evidence type="ECO:0000256" key="1">
    <source>
        <dbReference type="SAM" id="SignalP"/>
    </source>
</evidence>
<accession>A0ABW5DFP1</accession>
<gene>
    <name evidence="2" type="ORF">ACFSMZ_02995</name>
</gene>
<keyword evidence="3" id="KW-1185">Reference proteome</keyword>
<comment type="caution">
    <text evidence="2">The sequence shown here is derived from an EMBL/GenBank/DDBJ whole genome shotgun (WGS) entry which is preliminary data.</text>
</comment>
<dbReference type="Pfam" id="PF09539">
    <property type="entry name" value="DUF2385"/>
    <property type="match status" value="1"/>
</dbReference>
<feature type="signal peptide" evidence="1">
    <location>
        <begin position="1"/>
        <end position="25"/>
    </location>
</feature>
<keyword evidence="1" id="KW-0732">Signal</keyword>
<evidence type="ECO:0000313" key="2">
    <source>
        <dbReference type="EMBL" id="MFD2258734.1"/>
    </source>
</evidence>
<dbReference type="EMBL" id="JBHUIR010000011">
    <property type="protein sequence ID" value="MFD2258734.1"/>
    <property type="molecule type" value="Genomic_DNA"/>
</dbReference>
<sequence>MKHSFPALALLMALAGAATPRPVQAAEAVYDRQLIRLAEVLGSLQYLRALCGEQNAPWRARMEALLEAEKPDPDRRARMVAAFNHGYSAFEAVYRTCTPSAIAAINRYMKEGEELTTGIVERYGR</sequence>